<name>A0ABR9LPI6_9ACTN</name>
<reference evidence="1 2" key="1">
    <citation type="submission" date="2020-10" db="EMBL/GenBank/DDBJ databases">
        <title>Sequencing the genomes of 1000 actinobacteria strains.</title>
        <authorList>
            <person name="Klenk H.-P."/>
        </authorList>
    </citation>
    <scope>NUCLEOTIDE SEQUENCE [LARGE SCALE GENOMIC DNA]</scope>
    <source>
        <strain evidence="1 2">DSM 43173</strain>
    </source>
</reference>
<protein>
    <recommendedName>
        <fullName evidence="3">Transposase</fullName>
    </recommendedName>
</protein>
<gene>
    <name evidence="1" type="ORF">H4W80_000451</name>
</gene>
<proteinExistence type="predicted"/>
<accession>A0ABR9LPI6</accession>
<sequence length="81" mass="8391">MKDVVAAVDASYPDNADLIIDEQGRPSLKARKSAGNSAEVLKLATAVKDRLPERSLLDPDHPAPALVPSFRAAVGIGGKAG</sequence>
<evidence type="ECO:0000313" key="1">
    <source>
        <dbReference type="EMBL" id="MBE1582193.1"/>
    </source>
</evidence>
<dbReference type="EMBL" id="JADBEK010000001">
    <property type="protein sequence ID" value="MBE1582193.1"/>
    <property type="molecule type" value="Genomic_DNA"/>
</dbReference>
<organism evidence="1 2">
    <name type="scientific">Nonomuraea angiospora</name>
    <dbReference type="NCBI Taxonomy" id="46172"/>
    <lineage>
        <taxon>Bacteria</taxon>
        <taxon>Bacillati</taxon>
        <taxon>Actinomycetota</taxon>
        <taxon>Actinomycetes</taxon>
        <taxon>Streptosporangiales</taxon>
        <taxon>Streptosporangiaceae</taxon>
        <taxon>Nonomuraea</taxon>
    </lineage>
</organism>
<dbReference type="RefSeq" id="WP_192783521.1">
    <property type="nucleotide sequence ID" value="NZ_JADBEK010000001.1"/>
</dbReference>
<evidence type="ECO:0000313" key="2">
    <source>
        <dbReference type="Proteomes" id="UP000633509"/>
    </source>
</evidence>
<evidence type="ECO:0008006" key="3">
    <source>
        <dbReference type="Google" id="ProtNLM"/>
    </source>
</evidence>
<keyword evidence="2" id="KW-1185">Reference proteome</keyword>
<comment type="caution">
    <text evidence="1">The sequence shown here is derived from an EMBL/GenBank/DDBJ whole genome shotgun (WGS) entry which is preliminary data.</text>
</comment>
<dbReference type="Proteomes" id="UP000633509">
    <property type="component" value="Unassembled WGS sequence"/>
</dbReference>